<dbReference type="CDD" id="cd00712">
    <property type="entry name" value="AsnB"/>
    <property type="match status" value="1"/>
</dbReference>
<proteinExistence type="inferred from homology"/>
<dbReference type="Pfam" id="PF00733">
    <property type="entry name" value="Asn_synthase"/>
    <property type="match status" value="1"/>
</dbReference>
<reference evidence="10 11" key="1">
    <citation type="submission" date="2023-10" db="EMBL/GenBank/DDBJ databases">
        <authorList>
            <person name="Wang X.X."/>
        </authorList>
    </citation>
    <scope>NUCLEOTIDE SEQUENCE [LARGE SCALE GENOMIC DNA]</scope>
    <source>
        <strain evidence="10 11">NBRC 12816</strain>
    </source>
</reference>
<keyword evidence="6" id="KW-0028">Amino-acid biosynthesis</keyword>
<dbReference type="InterPro" id="IPR006426">
    <property type="entry name" value="Asn_synth_AEB"/>
</dbReference>
<dbReference type="InterPro" id="IPR001962">
    <property type="entry name" value="Asn_synthase"/>
</dbReference>
<dbReference type="RefSeq" id="WP_319008829.1">
    <property type="nucleotide sequence ID" value="NZ_JAWJZF010000295.1"/>
</dbReference>
<dbReference type="Gene3D" id="3.60.20.10">
    <property type="entry name" value="Glutamine Phosphoribosylpyrophosphate, subunit 1, domain 1"/>
    <property type="match status" value="1"/>
</dbReference>
<dbReference type="SUPFAM" id="SSF56235">
    <property type="entry name" value="N-terminal nucleophile aminohydrolases (Ntn hydrolases)"/>
    <property type="match status" value="1"/>
</dbReference>
<evidence type="ECO:0000256" key="7">
    <source>
        <dbReference type="ARBA" id="ARBA00022962"/>
    </source>
</evidence>
<gene>
    <name evidence="10" type="primary">asnB</name>
    <name evidence="10" type="ORF">R2363_09140</name>
</gene>
<keyword evidence="4" id="KW-0547">Nucleotide-binding</keyword>
<protein>
    <recommendedName>
        <fullName evidence="3">asparagine synthase (glutamine-hydrolyzing)</fullName>
        <ecNumber evidence="3">6.3.5.4</ecNumber>
    </recommendedName>
</protein>
<sequence>MCGLAGVARIDGAPLPADADVLLRRMAGAIAHRGPDDEAYFREGPIGLGFVRLSLVDPAGGGQPLSVEDGSLVLIANGEIYNHRELAAGLPAGTRLRTGSDCEVLLHLYRRDGLDFLDRVRGMFSLVLWDRDRGRLVFARDRFGIKPLFYHRDAERIVFGSEIKALFQDPSCPRELDWHAALGDQLTSGDPVFSDAPAHSYFKNIELVPPATVMTIDLADGATASHRYWDFPAYDGAREGSETELVKAYGETLAASVAECCMADVEIGLFLSGGIDSAAVAALASPRPRTFTALNGSTLVNGDAESGHRIAQGLGLVNHQVLLDTSYVPGIDEWKRHLWLLETPMAGPESFYKGEMYRHVGRHAPEIKAMLLGGGSDEFNGGYSGTIANGGEWPDFLANVERMGVRGAQRLNPALGAWWDQNDRPLLKRGALHEAVADSRVADAYGSYFRWNYRNVVQYNCWHEDRTAAGVGIEARVPFLDHRLIELVAAVPAALRAELVWDKQILRRSLRGVLPPDVVDRPKGPFFYGEGVAHTYRTFAAMLAQNGERLIDEATAGPGARHFLDADNIRAGLRALEDDPSSGHVEFLLRTVNLGLLEQMAADVPGPLVSWPAAAVPRSVPVADWDAEREAIEEQVLGDRSVTPDAVLARADNIQLLLDPDEPSLWYLTVDGAIEYVLDENEDPAWPSVLRALDGVRPLDKVLAEAGAELDDLKALLAESLELGIIAIASSAPAVTPDADGEN</sequence>
<dbReference type="InterPro" id="IPR014729">
    <property type="entry name" value="Rossmann-like_a/b/a_fold"/>
</dbReference>
<dbReference type="Gene3D" id="3.40.50.620">
    <property type="entry name" value="HUPs"/>
    <property type="match status" value="1"/>
</dbReference>
<evidence type="ECO:0000256" key="6">
    <source>
        <dbReference type="ARBA" id="ARBA00022888"/>
    </source>
</evidence>
<dbReference type="PROSITE" id="PS51278">
    <property type="entry name" value="GATASE_TYPE_2"/>
    <property type="match status" value="1"/>
</dbReference>
<comment type="pathway">
    <text evidence="1">Amino-acid biosynthesis; L-asparagine biosynthesis; L-asparagine from L-aspartate (L-Gln route): step 1/1.</text>
</comment>
<dbReference type="InterPro" id="IPR017932">
    <property type="entry name" value="GATase_2_dom"/>
</dbReference>
<dbReference type="EC" id="6.3.5.4" evidence="3"/>
<evidence type="ECO:0000256" key="3">
    <source>
        <dbReference type="ARBA" id="ARBA00012737"/>
    </source>
</evidence>
<keyword evidence="11" id="KW-1185">Reference proteome</keyword>
<organism evidence="10 11">
    <name type="scientific">Streptomyces roseolus</name>
    <dbReference type="NCBI Taxonomy" id="67358"/>
    <lineage>
        <taxon>Bacteria</taxon>
        <taxon>Bacillati</taxon>
        <taxon>Actinomycetota</taxon>
        <taxon>Actinomycetes</taxon>
        <taxon>Kitasatosporales</taxon>
        <taxon>Streptomycetaceae</taxon>
        <taxon>Streptomyces</taxon>
    </lineage>
</organism>
<keyword evidence="10" id="KW-0436">Ligase</keyword>
<feature type="domain" description="Glutamine amidotransferase type-2" evidence="9">
    <location>
        <begin position="2"/>
        <end position="219"/>
    </location>
</feature>
<evidence type="ECO:0000256" key="1">
    <source>
        <dbReference type="ARBA" id="ARBA00005187"/>
    </source>
</evidence>
<dbReference type="InterPro" id="IPR051786">
    <property type="entry name" value="ASN_synthetase/amidase"/>
</dbReference>
<name>A0ABU4K3M0_9ACTN</name>
<evidence type="ECO:0000256" key="4">
    <source>
        <dbReference type="ARBA" id="ARBA00022741"/>
    </source>
</evidence>
<keyword evidence="6" id="KW-0061">Asparagine biosynthesis</keyword>
<evidence type="ECO:0000256" key="5">
    <source>
        <dbReference type="ARBA" id="ARBA00022840"/>
    </source>
</evidence>
<comment type="caution">
    <text evidence="10">The sequence shown here is derived from an EMBL/GenBank/DDBJ whole genome shotgun (WGS) entry which is preliminary data.</text>
</comment>
<dbReference type="GO" id="GO:0004066">
    <property type="term" value="F:asparagine synthase (glutamine-hydrolyzing) activity"/>
    <property type="evidence" value="ECO:0007669"/>
    <property type="project" value="UniProtKB-EC"/>
</dbReference>
<keyword evidence="5" id="KW-0067">ATP-binding</keyword>
<dbReference type="PANTHER" id="PTHR43284:SF1">
    <property type="entry name" value="ASPARAGINE SYNTHETASE"/>
    <property type="match status" value="1"/>
</dbReference>
<evidence type="ECO:0000256" key="2">
    <source>
        <dbReference type="ARBA" id="ARBA00005752"/>
    </source>
</evidence>
<comment type="similarity">
    <text evidence="2">Belongs to the asparagine synthetase family.</text>
</comment>
<dbReference type="NCBIfam" id="TIGR01536">
    <property type="entry name" value="asn_synth_AEB"/>
    <property type="match status" value="1"/>
</dbReference>
<dbReference type="EMBL" id="JAWJZF010000295">
    <property type="protein sequence ID" value="MDX2292335.1"/>
    <property type="molecule type" value="Genomic_DNA"/>
</dbReference>
<evidence type="ECO:0000313" key="11">
    <source>
        <dbReference type="Proteomes" id="UP001278571"/>
    </source>
</evidence>
<dbReference type="SUPFAM" id="SSF52402">
    <property type="entry name" value="Adenine nucleotide alpha hydrolases-like"/>
    <property type="match status" value="1"/>
</dbReference>
<dbReference type="InterPro" id="IPR033738">
    <property type="entry name" value="AsnB_N"/>
</dbReference>
<keyword evidence="7" id="KW-0315">Glutamine amidotransferase</keyword>
<comment type="catalytic activity">
    <reaction evidence="8">
        <text>L-aspartate + L-glutamine + ATP + H2O = L-asparagine + L-glutamate + AMP + diphosphate + H(+)</text>
        <dbReference type="Rhea" id="RHEA:12228"/>
        <dbReference type="ChEBI" id="CHEBI:15377"/>
        <dbReference type="ChEBI" id="CHEBI:15378"/>
        <dbReference type="ChEBI" id="CHEBI:29985"/>
        <dbReference type="ChEBI" id="CHEBI:29991"/>
        <dbReference type="ChEBI" id="CHEBI:30616"/>
        <dbReference type="ChEBI" id="CHEBI:33019"/>
        <dbReference type="ChEBI" id="CHEBI:58048"/>
        <dbReference type="ChEBI" id="CHEBI:58359"/>
        <dbReference type="ChEBI" id="CHEBI:456215"/>
        <dbReference type="EC" id="6.3.5.4"/>
    </reaction>
</comment>
<dbReference type="Pfam" id="PF13537">
    <property type="entry name" value="GATase_7"/>
    <property type="match status" value="1"/>
</dbReference>
<accession>A0ABU4K3M0</accession>
<dbReference type="CDD" id="cd01991">
    <property type="entry name" value="Asn_synthase_B_C"/>
    <property type="match status" value="1"/>
</dbReference>
<dbReference type="Proteomes" id="UP001278571">
    <property type="component" value="Unassembled WGS sequence"/>
</dbReference>
<dbReference type="InterPro" id="IPR029055">
    <property type="entry name" value="Ntn_hydrolases_N"/>
</dbReference>
<evidence type="ECO:0000259" key="9">
    <source>
        <dbReference type="PROSITE" id="PS51278"/>
    </source>
</evidence>
<evidence type="ECO:0000256" key="8">
    <source>
        <dbReference type="ARBA" id="ARBA00048741"/>
    </source>
</evidence>
<evidence type="ECO:0000313" key="10">
    <source>
        <dbReference type="EMBL" id="MDX2292335.1"/>
    </source>
</evidence>
<dbReference type="PANTHER" id="PTHR43284">
    <property type="entry name" value="ASPARAGINE SYNTHETASE (GLUTAMINE-HYDROLYZING)"/>
    <property type="match status" value="1"/>
</dbReference>